<dbReference type="AlphaFoldDB" id="A0A3S5AWT5"/>
<gene>
    <name evidence="1" type="ORF">PXEA_LOCUS24033</name>
</gene>
<name>A0A3S5AWT5_9PLAT</name>
<comment type="caution">
    <text evidence="1">The sequence shown here is derived from an EMBL/GenBank/DDBJ whole genome shotgun (WGS) entry which is preliminary data.</text>
</comment>
<keyword evidence="2" id="KW-1185">Reference proteome</keyword>
<reference evidence="1" key="1">
    <citation type="submission" date="2018-11" db="EMBL/GenBank/DDBJ databases">
        <authorList>
            <consortium name="Pathogen Informatics"/>
        </authorList>
    </citation>
    <scope>NUCLEOTIDE SEQUENCE</scope>
</reference>
<accession>A0A3S5AWT5</accession>
<evidence type="ECO:0000313" key="2">
    <source>
        <dbReference type="Proteomes" id="UP000784294"/>
    </source>
</evidence>
<evidence type="ECO:0000313" key="1">
    <source>
        <dbReference type="EMBL" id="VEL30593.1"/>
    </source>
</evidence>
<organism evidence="1 2">
    <name type="scientific">Protopolystoma xenopodis</name>
    <dbReference type="NCBI Taxonomy" id="117903"/>
    <lineage>
        <taxon>Eukaryota</taxon>
        <taxon>Metazoa</taxon>
        <taxon>Spiralia</taxon>
        <taxon>Lophotrochozoa</taxon>
        <taxon>Platyhelminthes</taxon>
        <taxon>Monogenea</taxon>
        <taxon>Polyopisthocotylea</taxon>
        <taxon>Polystomatidea</taxon>
        <taxon>Polystomatidae</taxon>
        <taxon>Protopolystoma</taxon>
    </lineage>
</organism>
<sequence>MFLYSGRTSSRLDELGHLPAPRLAPISARLPTSTGILPSHVFSSALMPASGTTSADSFPGLSMTSYGWHMHADVTPSTPAL</sequence>
<proteinExistence type="predicted"/>
<protein>
    <submittedName>
        <fullName evidence="1">Uncharacterized protein</fullName>
    </submittedName>
</protein>
<dbReference type="EMBL" id="CAAALY010113536">
    <property type="protein sequence ID" value="VEL30593.1"/>
    <property type="molecule type" value="Genomic_DNA"/>
</dbReference>
<dbReference type="Proteomes" id="UP000784294">
    <property type="component" value="Unassembled WGS sequence"/>
</dbReference>
<feature type="non-terminal residue" evidence="1">
    <location>
        <position position="81"/>
    </location>
</feature>